<dbReference type="EMBL" id="CAXAMN010005113">
    <property type="protein sequence ID" value="CAK9012476.1"/>
    <property type="molecule type" value="Genomic_DNA"/>
</dbReference>
<reference evidence="1 3" key="1">
    <citation type="submission" date="2024-02" db="EMBL/GenBank/DDBJ databases">
        <authorList>
            <person name="Chen Y."/>
            <person name="Shah S."/>
            <person name="Dougan E. K."/>
            <person name="Thang M."/>
            <person name="Chan C."/>
        </authorList>
    </citation>
    <scope>NUCLEOTIDE SEQUENCE [LARGE SCALE GENOMIC DNA]</scope>
</reference>
<dbReference type="CDD" id="cd06559">
    <property type="entry name" value="Endonuclease_V"/>
    <property type="match status" value="1"/>
</dbReference>
<evidence type="ECO:0000313" key="2">
    <source>
        <dbReference type="EMBL" id="CAK9013809.1"/>
    </source>
</evidence>
<sequence>MRAAETSFHRTLAMVLCMSRCHQAARICHTVLLLTTFSLLQIGEAWLGRLGWQLQPPTCWKQTLKQSGSRSLEKFSTSLSLKVYRLVSHMDLPYLRALGLPICQNHLEETPSASTLQGWTRLQEQMRAQLKDVDDPNWGRPQSYRIGGLDISFENGTNRATAVLVVCELTGTSLIQIYEDAVDVDMNLPYVSGFLFVRELPAYEVLLQRLRESAPKIEPDVFLVDGSGKFHPRECGSASHFGILHNLRTIGVAKKLLCFEDFDKRAGEQVEQQILPNFGDDVPLIGSSGRVYGLALRTAHPGKKEDASSRRIYVSIGHRFSLDTAKQVILKCCDVGGSYIPEPIRLADLTGRAIERAWKQMQSTTDLDVPRLRQMAMDISNLLDNKQRKTLSGMLEEAKLDPRERLTNVQPQHLKRKQSTIEDLFLPLQDMCPDAEISAVLAALRMEKPWALAVLKEPLRNQPAGRAMRPAVLDASSR</sequence>
<dbReference type="PANTHER" id="PTHR28511:SF1">
    <property type="entry name" value="ENDONUCLEASE V"/>
    <property type="match status" value="1"/>
</dbReference>
<protein>
    <submittedName>
        <fullName evidence="1">Uncharacterized protein</fullName>
    </submittedName>
</protein>
<dbReference type="EMBL" id="CAXAMN010005446">
    <property type="protein sequence ID" value="CAK9013809.1"/>
    <property type="molecule type" value="Genomic_DNA"/>
</dbReference>
<dbReference type="GO" id="GO:0004519">
    <property type="term" value="F:endonuclease activity"/>
    <property type="evidence" value="ECO:0007669"/>
    <property type="project" value="UniProtKB-KW"/>
</dbReference>
<name>A0ABP0JDK4_9DINO</name>
<dbReference type="Proteomes" id="UP001642484">
    <property type="component" value="Unassembled WGS sequence"/>
</dbReference>
<dbReference type="Pfam" id="PF04493">
    <property type="entry name" value="Endonuclease_5"/>
    <property type="match status" value="1"/>
</dbReference>
<organism evidence="1 3">
    <name type="scientific">Durusdinium trenchii</name>
    <dbReference type="NCBI Taxonomy" id="1381693"/>
    <lineage>
        <taxon>Eukaryota</taxon>
        <taxon>Sar</taxon>
        <taxon>Alveolata</taxon>
        <taxon>Dinophyceae</taxon>
        <taxon>Suessiales</taxon>
        <taxon>Symbiodiniaceae</taxon>
        <taxon>Durusdinium</taxon>
    </lineage>
</organism>
<keyword evidence="3" id="KW-1185">Reference proteome</keyword>
<dbReference type="Gene3D" id="3.30.2170.10">
    <property type="entry name" value="archaeoglobus fulgidus dsm 4304 superfamily"/>
    <property type="match status" value="1"/>
</dbReference>
<evidence type="ECO:0000313" key="3">
    <source>
        <dbReference type="Proteomes" id="UP001642484"/>
    </source>
</evidence>
<dbReference type="InterPro" id="IPR007581">
    <property type="entry name" value="Endonuclease-V"/>
</dbReference>
<dbReference type="PANTHER" id="PTHR28511">
    <property type="entry name" value="ENDONUCLEASE V"/>
    <property type="match status" value="1"/>
</dbReference>
<proteinExistence type="predicted"/>
<comment type="caution">
    <text evidence="1">The sequence shown here is derived from an EMBL/GenBank/DDBJ whole genome shotgun (WGS) entry which is preliminary data.</text>
</comment>
<evidence type="ECO:0000313" key="1">
    <source>
        <dbReference type="EMBL" id="CAK9012476.1"/>
    </source>
</evidence>
<gene>
    <name evidence="1" type="ORF">CCMP2556_LOCUS10870</name>
    <name evidence="2" type="ORF">CCMP2556_LOCUS11436</name>
</gene>
<accession>A0ABP0JDK4</accession>